<evidence type="ECO:0000313" key="1">
    <source>
        <dbReference type="EMBL" id="CAF4601713.1"/>
    </source>
</evidence>
<comment type="caution">
    <text evidence="1">The sequence shown here is derived from an EMBL/GenBank/DDBJ whole genome shotgun (WGS) entry which is preliminary data.</text>
</comment>
<gene>
    <name evidence="1" type="ORF">HFQ381_LOCUS33562</name>
</gene>
<evidence type="ECO:0000313" key="2">
    <source>
        <dbReference type="Proteomes" id="UP000663851"/>
    </source>
</evidence>
<dbReference type="EMBL" id="CAJOBO010010858">
    <property type="protein sequence ID" value="CAF4601713.1"/>
    <property type="molecule type" value="Genomic_DNA"/>
</dbReference>
<dbReference type="AlphaFoldDB" id="A0A821C4C5"/>
<dbReference type="Proteomes" id="UP000663851">
    <property type="component" value="Unassembled WGS sequence"/>
</dbReference>
<name>A0A821C4C5_9BILA</name>
<proteinExistence type="predicted"/>
<reference evidence="1" key="1">
    <citation type="submission" date="2021-02" db="EMBL/GenBank/DDBJ databases">
        <authorList>
            <person name="Nowell W R."/>
        </authorList>
    </citation>
    <scope>NUCLEOTIDE SEQUENCE</scope>
</reference>
<feature type="non-terminal residue" evidence="1">
    <location>
        <position position="1"/>
    </location>
</feature>
<sequence>PQHDTCGQGILITSHSQLQYYLSLMKQQSNDLNADVGFGTVQNICEVAE</sequence>
<organism evidence="1 2">
    <name type="scientific">Rotaria socialis</name>
    <dbReference type="NCBI Taxonomy" id="392032"/>
    <lineage>
        <taxon>Eukaryota</taxon>
        <taxon>Metazoa</taxon>
        <taxon>Spiralia</taxon>
        <taxon>Gnathifera</taxon>
        <taxon>Rotifera</taxon>
        <taxon>Eurotatoria</taxon>
        <taxon>Bdelloidea</taxon>
        <taxon>Philodinida</taxon>
        <taxon>Philodinidae</taxon>
        <taxon>Rotaria</taxon>
    </lineage>
</organism>
<protein>
    <submittedName>
        <fullName evidence="1">Uncharacterized protein</fullName>
    </submittedName>
</protein>
<accession>A0A821C4C5</accession>